<comment type="caution">
    <text evidence="1">The sequence shown here is derived from an EMBL/GenBank/DDBJ whole genome shotgun (WGS) entry which is preliminary data.</text>
</comment>
<sequence>MPKLKPGTILPTDEEDRKIRAAVAQDSDTRLLEGENVKLMPFSELKAIRKQGRPVKAAPKAQVSIRYSPEVIAAFKATGRGWQTRMDAAMKDWLKNHSPADIKI</sequence>
<dbReference type="RefSeq" id="WP_132354525.1">
    <property type="nucleotide sequence ID" value="NZ_CAWOJO010000016.1"/>
</dbReference>
<organism evidence="1 2">
    <name type="scientific">Photorhabdus khanii subsp. guanajuatensis</name>
    <dbReference type="NCBI Taxonomy" id="2100166"/>
    <lineage>
        <taxon>Bacteria</taxon>
        <taxon>Pseudomonadati</taxon>
        <taxon>Pseudomonadota</taxon>
        <taxon>Gammaproteobacteria</taxon>
        <taxon>Enterobacterales</taxon>
        <taxon>Morganellaceae</taxon>
        <taxon>Photorhabdus</taxon>
    </lineage>
</organism>
<dbReference type="EMBL" id="PUJY01000016">
    <property type="protein sequence ID" value="TDB57267.1"/>
    <property type="molecule type" value="Genomic_DNA"/>
</dbReference>
<reference evidence="1 2" key="1">
    <citation type="journal article" date="2019" name="Int. J. Syst. Evol. Microbiol.">
        <title>Photorhabdus khanii subsp. guanajuatensis subsp. nov., isolated from Heterorhabditis atacamensis, and Photorhabdus luminescens subsp. mexicana subsp. nov., isolated from Heterorhabditis mexicana entomopathogenic nematodes.</title>
        <authorList>
            <person name="Machado R.A.R."/>
            <person name="Bruno P."/>
            <person name="Arce C.C.M."/>
            <person name="Liechti N."/>
            <person name="Kohler A."/>
            <person name="Bernal J."/>
            <person name="Bruggmann R."/>
            <person name="Turlings T.C.J."/>
        </authorList>
    </citation>
    <scope>NUCLEOTIDE SEQUENCE [LARGE SCALE GENOMIC DNA]</scope>
    <source>
        <strain evidence="1 2">MEX20-17</strain>
    </source>
</reference>
<evidence type="ECO:0008006" key="3">
    <source>
        <dbReference type="Google" id="ProtNLM"/>
    </source>
</evidence>
<accession>A0A4R4JRR5</accession>
<protein>
    <recommendedName>
        <fullName evidence="3">BrnA antitoxin family protein</fullName>
    </recommendedName>
</protein>
<dbReference type="AlphaFoldDB" id="A0A4R4JRR5"/>
<proteinExistence type="predicted"/>
<evidence type="ECO:0000313" key="2">
    <source>
        <dbReference type="Proteomes" id="UP000295598"/>
    </source>
</evidence>
<dbReference type="InterPro" id="IPR025528">
    <property type="entry name" value="BrnA_antitoxin"/>
</dbReference>
<dbReference type="Pfam" id="PF14384">
    <property type="entry name" value="BrnA_antitoxin"/>
    <property type="match status" value="1"/>
</dbReference>
<name>A0A4R4JRR5_9GAMM</name>
<evidence type="ECO:0000313" key="1">
    <source>
        <dbReference type="EMBL" id="TDB57267.1"/>
    </source>
</evidence>
<gene>
    <name evidence="1" type="ORF">C5467_11530</name>
</gene>
<dbReference type="Proteomes" id="UP000295598">
    <property type="component" value="Unassembled WGS sequence"/>
</dbReference>